<dbReference type="InterPro" id="IPR011990">
    <property type="entry name" value="TPR-like_helical_dom_sf"/>
</dbReference>
<name>A0A517VT09_9PLAN</name>
<evidence type="ECO:0000313" key="1">
    <source>
        <dbReference type="EMBL" id="QDT96154.1"/>
    </source>
</evidence>
<protein>
    <recommendedName>
        <fullName evidence="3">Tetratricopeptide repeat protein</fullName>
    </recommendedName>
</protein>
<proteinExistence type="predicted"/>
<evidence type="ECO:0000313" key="2">
    <source>
        <dbReference type="Proteomes" id="UP000318704"/>
    </source>
</evidence>
<dbReference type="AlphaFoldDB" id="A0A517VT09"/>
<accession>A0A517VT09</accession>
<dbReference type="SUPFAM" id="SSF48452">
    <property type="entry name" value="TPR-like"/>
    <property type="match status" value="1"/>
</dbReference>
<gene>
    <name evidence="1" type="ORF">V144x_16070</name>
</gene>
<reference evidence="1 2" key="1">
    <citation type="submission" date="2019-03" db="EMBL/GenBank/DDBJ databases">
        <title>Deep-cultivation of Planctomycetes and their phenomic and genomic characterization uncovers novel biology.</title>
        <authorList>
            <person name="Wiegand S."/>
            <person name="Jogler M."/>
            <person name="Boedeker C."/>
            <person name="Pinto D."/>
            <person name="Vollmers J."/>
            <person name="Rivas-Marin E."/>
            <person name="Kohn T."/>
            <person name="Peeters S.H."/>
            <person name="Heuer A."/>
            <person name="Rast P."/>
            <person name="Oberbeckmann S."/>
            <person name="Bunk B."/>
            <person name="Jeske O."/>
            <person name="Meyerdierks A."/>
            <person name="Storesund J.E."/>
            <person name="Kallscheuer N."/>
            <person name="Luecker S."/>
            <person name="Lage O.M."/>
            <person name="Pohl T."/>
            <person name="Merkel B.J."/>
            <person name="Hornburger P."/>
            <person name="Mueller R.-W."/>
            <person name="Bruemmer F."/>
            <person name="Labrenz M."/>
            <person name="Spormann A.M."/>
            <person name="Op den Camp H."/>
            <person name="Overmann J."/>
            <person name="Amann R."/>
            <person name="Jetten M.S.M."/>
            <person name="Mascher T."/>
            <person name="Medema M.H."/>
            <person name="Devos D.P."/>
            <person name="Kaster A.-K."/>
            <person name="Ovreas L."/>
            <person name="Rohde M."/>
            <person name="Galperin M.Y."/>
            <person name="Jogler C."/>
        </authorList>
    </citation>
    <scope>NUCLEOTIDE SEQUENCE [LARGE SCALE GENOMIC DNA]</scope>
    <source>
        <strain evidence="1 2">V144</strain>
    </source>
</reference>
<dbReference type="EMBL" id="CP037920">
    <property type="protein sequence ID" value="QDT96154.1"/>
    <property type="molecule type" value="Genomic_DNA"/>
</dbReference>
<evidence type="ECO:0008006" key="3">
    <source>
        <dbReference type="Google" id="ProtNLM"/>
    </source>
</evidence>
<sequence>MQPPAFDVQAAHHFFATDCFNQAWSYIEKEDRTSEENLLMISASHASYWHWTQFEEHTPINLSIAYWQLSRVYAITNQPSLAISYGTLCLKVTQMNHLSPFYIAYAYEALARATSAANKQDEVSTYLEQAKKIAESELEEDEKQQLLADLNTI</sequence>
<organism evidence="1 2">
    <name type="scientific">Gimesia aquarii</name>
    <dbReference type="NCBI Taxonomy" id="2527964"/>
    <lineage>
        <taxon>Bacteria</taxon>
        <taxon>Pseudomonadati</taxon>
        <taxon>Planctomycetota</taxon>
        <taxon>Planctomycetia</taxon>
        <taxon>Planctomycetales</taxon>
        <taxon>Planctomycetaceae</taxon>
        <taxon>Gimesia</taxon>
    </lineage>
</organism>
<dbReference type="Proteomes" id="UP000318704">
    <property type="component" value="Chromosome"/>
</dbReference>
<dbReference type="RefSeq" id="WP_144983805.1">
    <property type="nucleotide sequence ID" value="NZ_CP037920.1"/>
</dbReference>
<dbReference type="KEGG" id="gaw:V144x_16070"/>